<evidence type="ECO:0000313" key="2">
    <source>
        <dbReference type="EMBL" id="QQC89594.1"/>
    </source>
</evidence>
<proteinExistence type="predicted"/>
<reference evidence="2 3" key="1">
    <citation type="submission" date="2020-12" db="EMBL/GenBank/DDBJ databases">
        <title>Identification and biosynthesis of polyene macrolides produced by Streptomyces alfalfae Men-myco-93-63.</title>
        <authorList>
            <person name="Liu D."/>
            <person name="Li Y."/>
            <person name="Liu L."/>
            <person name="Han X."/>
            <person name="Shen F."/>
        </authorList>
    </citation>
    <scope>NUCLEOTIDE SEQUENCE [LARGE SCALE GENOMIC DNA]</scope>
    <source>
        <strain evidence="2 3">Men-myco-93-63</strain>
    </source>
</reference>
<dbReference type="EMBL" id="CP065959">
    <property type="protein sequence ID" value="QQC89594.1"/>
    <property type="molecule type" value="Genomic_DNA"/>
</dbReference>
<dbReference type="Proteomes" id="UP000596130">
    <property type="component" value="Chromosome"/>
</dbReference>
<dbReference type="AlphaFoldDB" id="A0A7T4PG90"/>
<sequence>MRKVMTRRPAATRPPAGRPPTRRDTRTSRVPARPPAPGRPQGLVPAQPPPHPTELFTERLVLVLSGQRPVHWVARHIAGAAYDDLARLAELSPLCADGRRPAVHRIGHYQPHPDAYEVFVRVATGPRLRALAFRLALGADRKWRCTAVEVALEGGRGSGTGEGTGS</sequence>
<name>A0A7T4PG90_9ACTN</name>
<dbReference type="RefSeq" id="WP_198502763.1">
    <property type="nucleotide sequence ID" value="NZ_CP065959.1"/>
</dbReference>
<gene>
    <name evidence="2" type="ORF">I8755_15075</name>
</gene>
<feature type="region of interest" description="Disordered" evidence="1">
    <location>
        <begin position="1"/>
        <end position="51"/>
    </location>
</feature>
<dbReference type="InterPro" id="IPR045596">
    <property type="entry name" value="DUF6459"/>
</dbReference>
<dbReference type="Pfam" id="PF20060">
    <property type="entry name" value="DUF6459"/>
    <property type="match status" value="1"/>
</dbReference>
<protein>
    <submittedName>
        <fullName evidence="2">Uncharacterized protein</fullName>
    </submittedName>
</protein>
<organism evidence="2 3">
    <name type="scientific">Streptomyces alfalfae</name>
    <dbReference type="NCBI Taxonomy" id="1642299"/>
    <lineage>
        <taxon>Bacteria</taxon>
        <taxon>Bacillati</taxon>
        <taxon>Actinomycetota</taxon>
        <taxon>Actinomycetes</taxon>
        <taxon>Kitasatosporales</taxon>
        <taxon>Streptomycetaceae</taxon>
        <taxon>Streptomyces</taxon>
    </lineage>
</organism>
<accession>A0A7T4PG90</accession>
<evidence type="ECO:0000256" key="1">
    <source>
        <dbReference type="SAM" id="MobiDB-lite"/>
    </source>
</evidence>
<evidence type="ECO:0000313" key="3">
    <source>
        <dbReference type="Proteomes" id="UP000596130"/>
    </source>
</evidence>